<comment type="caution">
    <text evidence="1">The sequence shown here is derived from an EMBL/GenBank/DDBJ whole genome shotgun (WGS) entry which is preliminary data.</text>
</comment>
<evidence type="ECO:0000313" key="2">
    <source>
        <dbReference type="Proteomes" id="UP000320781"/>
    </source>
</evidence>
<dbReference type="InterPro" id="IPR028994">
    <property type="entry name" value="Integrin_alpha_N"/>
</dbReference>
<evidence type="ECO:0008006" key="3">
    <source>
        <dbReference type="Google" id="ProtNLM"/>
    </source>
</evidence>
<accession>A0A523QIV3</accession>
<dbReference type="Proteomes" id="UP000320781">
    <property type="component" value="Unassembled WGS sequence"/>
</dbReference>
<protein>
    <recommendedName>
        <fullName evidence="3">VCBS repeat-containing protein</fullName>
    </recommendedName>
</protein>
<evidence type="ECO:0000313" key="1">
    <source>
        <dbReference type="EMBL" id="TES85480.1"/>
    </source>
</evidence>
<sequence length="449" mass="47874">MSNALGTPKRMLSHFSRISLAVLACRLALVYGNPAPGAETVASAFSYAWGNRWNSAFLSYGTLSPDGNRLVPGSGSLPHSRYVDIPLSIQPVWLAAAPINGDTVWVVSSDDGRIEAFRVAGDIAKATVIRPNRLPPGMPPLLLVENGVPELVTVPEPDASPLTHAIILKDSRRLAFVGLDGDLVVWDDGVARRLSVNALADARLLTNEAGQVLLLTGATTRYSHGVLGDTIEAGSITLVDVSNEPEVIRTISLPDEIVVEGIAPIWTDITGDGVREVIVTLSDARQGARVVVFSETGEVVAEGPAIGRGYRWRHQLVVAPFGPGGELELVDVLTPHLGGVIEFYRLEGRTLRVVAQMRGYTSHVIGSRNLDMAAAGDFDGDGRLEILLPNQRLTELEAVRRTATGAEIAWSVPLGGRLRTNLAAATLSNGTLAIGAGREGKVLRIWLPE</sequence>
<reference evidence="1 2" key="1">
    <citation type="submission" date="2019-03" db="EMBL/GenBank/DDBJ databases">
        <title>Metabolic potential of uncultured bacteria and archaea associated with petroleum seepage in deep-sea sediments.</title>
        <authorList>
            <person name="Dong X."/>
            <person name="Hubert C."/>
        </authorList>
    </citation>
    <scope>NUCLEOTIDE SEQUENCE [LARGE SCALE GENOMIC DNA]</scope>
    <source>
        <strain evidence="1">E44_bin92</strain>
    </source>
</reference>
<proteinExistence type="predicted"/>
<dbReference type="EMBL" id="SOKU01000209">
    <property type="protein sequence ID" value="TES85480.1"/>
    <property type="molecule type" value="Genomic_DNA"/>
</dbReference>
<dbReference type="SUPFAM" id="SSF101898">
    <property type="entry name" value="NHL repeat"/>
    <property type="match status" value="1"/>
</dbReference>
<organism evidence="1 2">
    <name type="scientific">Aerophobetes bacterium</name>
    <dbReference type="NCBI Taxonomy" id="2030807"/>
    <lineage>
        <taxon>Bacteria</taxon>
        <taxon>Candidatus Aerophobota</taxon>
    </lineage>
</organism>
<dbReference type="AlphaFoldDB" id="A0A523QIV3"/>
<dbReference type="SUPFAM" id="SSF69318">
    <property type="entry name" value="Integrin alpha N-terminal domain"/>
    <property type="match status" value="1"/>
</dbReference>
<gene>
    <name evidence="1" type="ORF">E3J95_04295</name>
</gene>
<name>A0A523QIV3_UNCAE</name>